<reference evidence="15" key="1">
    <citation type="journal article" date="2013" name="Nature">
        <title>Pan genome of the phytoplankton Emiliania underpins its global distribution.</title>
        <authorList>
            <person name="Read B.A."/>
            <person name="Kegel J."/>
            <person name="Klute M.J."/>
            <person name="Kuo A."/>
            <person name="Lefebvre S.C."/>
            <person name="Maumus F."/>
            <person name="Mayer C."/>
            <person name="Miller J."/>
            <person name="Monier A."/>
            <person name="Salamov A."/>
            <person name="Young J."/>
            <person name="Aguilar M."/>
            <person name="Claverie J.M."/>
            <person name="Frickenhaus S."/>
            <person name="Gonzalez K."/>
            <person name="Herman E.K."/>
            <person name="Lin Y.C."/>
            <person name="Napier J."/>
            <person name="Ogata H."/>
            <person name="Sarno A.F."/>
            <person name="Shmutz J."/>
            <person name="Schroeder D."/>
            <person name="de Vargas C."/>
            <person name="Verret F."/>
            <person name="von Dassow P."/>
            <person name="Valentin K."/>
            <person name="Van de Peer Y."/>
            <person name="Wheeler G."/>
            <person name="Dacks J.B."/>
            <person name="Delwiche C.F."/>
            <person name="Dyhrman S.T."/>
            <person name="Glockner G."/>
            <person name="John U."/>
            <person name="Richards T."/>
            <person name="Worden A.Z."/>
            <person name="Zhang X."/>
            <person name="Grigoriev I.V."/>
            <person name="Allen A.E."/>
            <person name="Bidle K."/>
            <person name="Borodovsky M."/>
            <person name="Bowler C."/>
            <person name="Brownlee C."/>
            <person name="Cock J.M."/>
            <person name="Elias M."/>
            <person name="Gladyshev V.N."/>
            <person name="Groth M."/>
            <person name="Guda C."/>
            <person name="Hadaegh A."/>
            <person name="Iglesias-Rodriguez M.D."/>
            <person name="Jenkins J."/>
            <person name="Jones B.M."/>
            <person name="Lawson T."/>
            <person name="Leese F."/>
            <person name="Lindquist E."/>
            <person name="Lobanov A."/>
            <person name="Lomsadze A."/>
            <person name="Malik S.B."/>
            <person name="Marsh M.E."/>
            <person name="Mackinder L."/>
            <person name="Mock T."/>
            <person name="Mueller-Roeber B."/>
            <person name="Pagarete A."/>
            <person name="Parker M."/>
            <person name="Probert I."/>
            <person name="Quesneville H."/>
            <person name="Raines C."/>
            <person name="Rensing S.A."/>
            <person name="Riano-Pachon D.M."/>
            <person name="Richier S."/>
            <person name="Rokitta S."/>
            <person name="Shiraiwa Y."/>
            <person name="Soanes D.M."/>
            <person name="van der Giezen M."/>
            <person name="Wahlund T.M."/>
            <person name="Williams B."/>
            <person name="Wilson W."/>
            <person name="Wolfe G."/>
            <person name="Wurch L.L."/>
        </authorList>
    </citation>
    <scope>NUCLEOTIDE SEQUENCE</scope>
</reference>
<feature type="domain" description="UvrD-like helicase ATP-binding" evidence="12">
    <location>
        <begin position="39"/>
        <end position="415"/>
    </location>
</feature>
<keyword evidence="2 9" id="KW-0378">Hydrolase</keyword>
<dbReference type="GO" id="GO:0033202">
    <property type="term" value="C:DNA helicase complex"/>
    <property type="evidence" value="ECO:0007669"/>
    <property type="project" value="TreeGrafter"/>
</dbReference>
<dbReference type="STRING" id="2903.R1D550"/>
<dbReference type="PANTHER" id="PTHR11070:SF55">
    <property type="entry name" value="DNA 3'-5' HELICASE"/>
    <property type="match status" value="1"/>
</dbReference>
<protein>
    <recommendedName>
        <fullName evidence="7">DNA 3'-5' helicase</fullName>
        <ecNumber evidence="7">5.6.2.4</ecNumber>
    </recommendedName>
</protein>
<sequence length="732" mass="78000">MMTACLCAILGWAGLLRLAPTGPAPRAIARLASREPARAVPNSVQAEAIRSRDRAVLVLASAGTGKTRVLRTRMAWLLLKQSVPSSSILAVTFSQHAAQQLQARVTAVAGPAAEGAWLGTFHSICWRMLREHHHHLALPPDFRAHAELVEARGGGSPALTRKRAAELLQRILHWKERSLDPLAVPPAHTPRPAAGSADAGGKPAAAERGDLAADSLARSLYPLYQSGGAEQAVFVAADDDQSALLSRSPSLLAKECEPHTPAADAPRVVLRCFWDARDEAQWIARHVAAQRKSHPAYRYSDFAVLVRSQELAAALAPMLRARGLPISTSLPSGLPWWGVPEVATSLAALRLVRSSTDDEAARADGAAAISKLLRLAERCGSLAALLSHLRSLQSGAGEEEGEEDTVQLLTMHRAKGLEWEAGAAASLGRSAAAAPEAEQEEWRLAYVALTRCRRLAAVTYASNRQLAGGAWARRQPSPFVLALPQAHVASSAPSAGDPVLRGKAGWRATTSRLLFPHRQSGRPNRALGLAAAGTQRAWQESPAELLTVSEAVVRAEAEAPLEEEPLEGVVEAAGPSQPFERAPPGRRAEGALDLSAAQRRRFDAPDAAGRATTLRRRQRPGAEPPRAALRLGPGSGGAEGRESEREELSFAWPSRPLAHPPGGRRRPVDLSFAWKEPRWEECVPPPEGRAGRVAGEPAPVVEIGMDAATSADLEAAAVLRKLVVDVTDIARA</sequence>
<dbReference type="EnsemblProtists" id="EOD30483">
    <property type="protein sequence ID" value="EOD30483"/>
    <property type="gene ID" value="EMIHUDRAFT_232826"/>
</dbReference>
<accession>A0A0D3K3Z8</accession>
<keyword evidence="3 9" id="KW-0347">Helicase</keyword>
<organism evidence="14 15">
    <name type="scientific">Emiliania huxleyi (strain CCMP1516)</name>
    <dbReference type="NCBI Taxonomy" id="280463"/>
    <lineage>
        <taxon>Eukaryota</taxon>
        <taxon>Haptista</taxon>
        <taxon>Haptophyta</taxon>
        <taxon>Prymnesiophyceae</taxon>
        <taxon>Isochrysidales</taxon>
        <taxon>Noelaerhabdaceae</taxon>
        <taxon>Emiliania</taxon>
    </lineage>
</organism>
<evidence type="ECO:0000259" key="12">
    <source>
        <dbReference type="PROSITE" id="PS51198"/>
    </source>
</evidence>
<keyword evidence="11" id="KW-0732">Signal</keyword>
<dbReference type="PaxDb" id="2903-EOD30483"/>
<dbReference type="PROSITE" id="PS51198">
    <property type="entry name" value="UVRD_HELICASE_ATP_BIND"/>
    <property type="match status" value="1"/>
</dbReference>
<comment type="catalytic activity">
    <reaction evidence="8">
        <text>ATP + H2O = ADP + phosphate + H(+)</text>
        <dbReference type="Rhea" id="RHEA:13065"/>
        <dbReference type="ChEBI" id="CHEBI:15377"/>
        <dbReference type="ChEBI" id="CHEBI:15378"/>
        <dbReference type="ChEBI" id="CHEBI:30616"/>
        <dbReference type="ChEBI" id="CHEBI:43474"/>
        <dbReference type="ChEBI" id="CHEBI:456216"/>
        <dbReference type="EC" id="5.6.2.4"/>
    </reaction>
</comment>
<dbReference type="GO" id="GO:0005829">
    <property type="term" value="C:cytosol"/>
    <property type="evidence" value="ECO:0007669"/>
    <property type="project" value="TreeGrafter"/>
</dbReference>
<evidence type="ECO:0000256" key="2">
    <source>
        <dbReference type="ARBA" id="ARBA00022801"/>
    </source>
</evidence>
<evidence type="ECO:0000256" key="9">
    <source>
        <dbReference type="PROSITE-ProRule" id="PRU00560"/>
    </source>
</evidence>
<reference evidence="14" key="2">
    <citation type="submission" date="2024-10" db="UniProtKB">
        <authorList>
            <consortium name="EnsemblProtists"/>
        </authorList>
    </citation>
    <scope>IDENTIFICATION</scope>
</reference>
<evidence type="ECO:0000256" key="5">
    <source>
        <dbReference type="ARBA" id="ARBA00023235"/>
    </source>
</evidence>
<evidence type="ECO:0000256" key="4">
    <source>
        <dbReference type="ARBA" id="ARBA00022840"/>
    </source>
</evidence>
<dbReference type="GO" id="GO:0016787">
    <property type="term" value="F:hydrolase activity"/>
    <property type="evidence" value="ECO:0007669"/>
    <property type="project" value="UniProtKB-UniRule"/>
</dbReference>
<evidence type="ECO:0000256" key="7">
    <source>
        <dbReference type="ARBA" id="ARBA00034808"/>
    </source>
</evidence>
<dbReference type="HOGENOM" id="CLU_378772_0_0_1"/>
<dbReference type="EC" id="5.6.2.4" evidence="7"/>
<evidence type="ECO:0000256" key="10">
    <source>
        <dbReference type="SAM" id="MobiDB-lite"/>
    </source>
</evidence>
<dbReference type="GO" id="GO:0003677">
    <property type="term" value="F:DNA binding"/>
    <property type="evidence" value="ECO:0007669"/>
    <property type="project" value="InterPro"/>
</dbReference>
<comment type="catalytic activity">
    <reaction evidence="6">
        <text>Couples ATP hydrolysis with the unwinding of duplex DNA by translocating in the 3'-5' direction.</text>
        <dbReference type="EC" id="5.6.2.4"/>
    </reaction>
</comment>
<keyword evidence="1 9" id="KW-0547">Nucleotide-binding</keyword>
<dbReference type="Proteomes" id="UP000013827">
    <property type="component" value="Unassembled WGS sequence"/>
</dbReference>
<dbReference type="AlphaFoldDB" id="A0A0D3K3Z8"/>
<evidence type="ECO:0000259" key="13">
    <source>
        <dbReference type="PROSITE" id="PS51217"/>
    </source>
</evidence>
<dbReference type="Gene3D" id="3.40.50.300">
    <property type="entry name" value="P-loop containing nucleotide triphosphate hydrolases"/>
    <property type="match status" value="3"/>
</dbReference>
<keyword evidence="5" id="KW-0413">Isomerase</keyword>
<keyword evidence="15" id="KW-1185">Reference proteome</keyword>
<feature type="binding site" evidence="9">
    <location>
        <begin position="60"/>
        <end position="67"/>
    </location>
    <ligand>
        <name>ATP</name>
        <dbReference type="ChEBI" id="CHEBI:30616"/>
    </ligand>
</feature>
<dbReference type="GO" id="GO:0043138">
    <property type="term" value="F:3'-5' DNA helicase activity"/>
    <property type="evidence" value="ECO:0007669"/>
    <property type="project" value="UniProtKB-EC"/>
</dbReference>
<feature type="chain" id="PRO_5044291666" description="DNA 3'-5' helicase" evidence="11">
    <location>
        <begin position="19"/>
        <end position="732"/>
    </location>
</feature>
<proteinExistence type="predicted"/>
<evidence type="ECO:0000256" key="11">
    <source>
        <dbReference type="SAM" id="SignalP"/>
    </source>
</evidence>
<evidence type="ECO:0000313" key="15">
    <source>
        <dbReference type="Proteomes" id="UP000013827"/>
    </source>
</evidence>
<dbReference type="PROSITE" id="PS51217">
    <property type="entry name" value="UVRD_HELICASE_CTER"/>
    <property type="match status" value="1"/>
</dbReference>
<feature type="compositionally biased region" description="Basic and acidic residues" evidence="10">
    <location>
        <begin position="639"/>
        <end position="648"/>
    </location>
</feature>
<dbReference type="eggNOG" id="KOG2108">
    <property type="taxonomic scope" value="Eukaryota"/>
</dbReference>
<dbReference type="SUPFAM" id="SSF52540">
    <property type="entry name" value="P-loop containing nucleoside triphosphate hydrolases"/>
    <property type="match status" value="1"/>
</dbReference>
<name>A0A0D3K3Z8_EMIH1</name>
<dbReference type="GO" id="GO:0005524">
    <property type="term" value="F:ATP binding"/>
    <property type="evidence" value="ECO:0007669"/>
    <property type="project" value="UniProtKB-UniRule"/>
</dbReference>
<dbReference type="InterPro" id="IPR014017">
    <property type="entry name" value="DNA_helicase_UvrD-like_C"/>
</dbReference>
<feature type="region of interest" description="Disordered" evidence="10">
    <location>
        <begin position="595"/>
        <end position="666"/>
    </location>
</feature>
<dbReference type="CDD" id="cd17932">
    <property type="entry name" value="DEXQc_UvrD"/>
    <property type="match status" value="1"/>
</dbReference>
<dbReference type="InterPro" id="IPR000212">
    <property type="entry name" value="DNA_helicase_UvrD/REP"/>
</dbReference>
<keyword evidence="4 9" id="KW-0067">ATP-binding</keyword>
<dbReference type="KEGG" id="ehx:EMIHUDRAFT_232826"/>
<evidence type="ECO:0000256" key="3">
    <source>
        <dbReference type="ARBA" id="ARBA00022806"/>
    </source>
</evidence>
<dbReference type="InterPro" id="IPR027417">
    <property type="entry name" value="P-loop_NTPase"/>
</dbReference>
<evidence type="ECO:0000313" key="14">
    <source>
        <dbReference type="EnsemblProtists" id="EOD30483"/>
    </source>
</evidence>
<dbReference type="GeneID" id="17275756"/>
<evidence type="ECO:0000256" key="8">
    <source>
        <dbReference type="ARBA" id="ARBA00048988"/>
    </source>
</evidence>
<dbReference type="RefSeq" id="XP_005782912.1">
    <property type="nucleotide sequence ID" value="XM_005782855.1"/>
</dbReference>
<feature type="region of interest" description="Disordered" evidence="10">
    <location>
        <begin position="182"/>
        <end position="207"/>
    </location>
</feature>
<feature type="domain" description="UvrD-like helicase C-terminal" evidence="13">
    <location>
        <begin position="235"/>
        <end position="491"/>
    </location>
</feature>
<evidence type="ECO:0000256" key="6">
    <source>
        <dbReference type="ARBA" id="ARBA00034617"/>
    </source>
</evidence>
<dbReference type="Pfam" id="PF00580">
    <property type="entry name" value="UvrD-helicase"/>
    <property type="match status" value="1"/>
</dbReference>
<dbReference type="GO" id="GO:0000725">
    <property type="term" value="P:recombinational repair"/>
    <property type="evidence" value="ECO:0007669"/>
    <property type="project" value="TreeGrafter"/>
</dbReference>
<dbReference type="Pfam" id="PF13361">
    <property type="entry name" value="UvrD_C"/>
    <property type="match status" value="1"/>
</dbReference>
<evidence type="ECO:0000256" key="1">
    <source>
        <dbReference type="ARBA" id="ARBA00022741"/>
    </source>
</evidence>
<dbReference type="InterPro" id="IPR014016">
    <property type="entry name" value="UvrD-like_ATP-bd"/>
</dbReference>
<feature type="signal peptide" evidence="11">
    <location>
        <begin position="1"/>
        <end position="18"/>
    </location>
</feature>
<dbReference type="PANTHER" id="PTHR11070">
    <property type="entry name" value="UVRD / RECB / PCRA DNA HELICASE FAMILY MEMBER"/>
    <property type="match status" value="1"/>
</dbReference>